<dbReference type="AlphaFoldDB" id="A0A7W2R404"/>
<dbReference type="Proteomes" id="UP000541857">
    <property type="component" value="Unassembled WGS sequence"/>
</dbReference>
<evidence type="ECO:0000313" key="4">
    <source>
        <dbReference type="Proteomes" id="UP000541857"/>
    </source>
</evidence>
<sequence length="251" mass="28130">MLSLLKALPNIGLYFSIWVIFAYWLHKNKHRLTTLIIIIGIVLFLLSATNYVPKKLIASIESAYDPIDLDLIDRSESYYIHVLGAGASRDARLPASMNLNQETLIRLIEGIRVYNYLDQAILVTSAASTNEPISQAEISKDAAISLGVNERDIEMLKTPITTLEEALAFKTEIGTNKNIILVTSAVHMPRAVEIFKDQGLKVISAPTGYLYKEDDTSYNGITLPSISSLELMNSYHVAQLKHVYYRILKKK</sequence>
<evidence type="ECO:0000313" key="3">
    <source>
        <dbReference type="EMBL" id="MBA6153387.1"/>
    </source>
</evidence>
<reference evidence="3 4" key="1">
    <citation type="submission" date="2020-07" db="EMBL/GenBank/DDBJ databases">
        <title>Bacterium isolated from marine sediment.</title>
        <authorList>
            <person name="Shang D."/>
        </authorList>
    </citation>
    <scope>NUCLEOTIDE SEQUENCE [LARGE SCALE GENOMIC DNA]</scope>
    <source>
        <strain evidence="3 4">F6074</strain>
    </source>
</reference>
<dbReference type="EMBL" id="JACGLT010000008">
    <property type="protein sequence ID" value="MBA6153387.1"/>
    <property type="molecule type" value="Genomic_DNA"/>
</dbReference>
<dbReference type="PANTHER" id="PTHR30336">
    <property type="entry name" value="INNER MEMBRANE PROTEIN, PROBABLE PERMEASE"/>
    <property type="match status" value="1"/>
</dbReference>
<dbReference type="CDD" id="cd06259">
    <property type="entry name" value="YdcF-like"/>
    <property type="match status" value="1"/>
</dbReference>
<dbReference type="Pfam" id="PF02698">
    <property type="entry name" value="DUF218"/>
    <property type="match status" value="1"/>
</dbReference>
<protein>
    <submittedName>
        <fullName evidence="3">YdcF family protein</fullName>
    </submittedName>
</protein>
<dbReference type="InterPro" id="IPR003848">
    <property type="entry name" value="DUF218"/>
</dbReference>
<keyword evidence="4" id="KW-1185">Reference proteome</keyword>
<evidence type="ECO:0000256" key="1">
    <source>
        <dbReference type="SAM" id="Phobius"/>
    </source>
</evidence>
<organism evidence="3 4">
    <name type="scientific">Gelidibacter maritimus</name>
    <dbReference type="NCBI Taxonomy" id="2761487"/>
    <lineage>
        <taxon>Bacteria</taxon>
        <taxon>Pseudomonadati</taxon>
        <taxon>Bacteroidota</taxon>
        <taxon>Flavobacteriia</taxon>
        <taxon>Flavobacteriales</taxon>
        <taxon>Flavobacteriaceae</taxon>
        <taxon>Gelidibacter</taxon>
    </lineage>
</organism>
<keyword evidence="1" id="KW-1133">Transmembrane helix</keyword>
<dbReference type="PANTHER" id="PTHR30336:SF4">
    <property type="entry name" value="ENVELOPE BIOGENESIS FACTOR ELYC"/>
    <property type="match status" value="1"/>
</dbReference>
<dbReference type="GO" id="GO:0000270">
    <property type="term" value="P:peptidoglycan metabolic process"/>
    <property type="evidence" value="ECO:0007669"/>
    <property type="project" value="TreeGrafter"/>
</dbReference>
<gene>
    <name evidence="3" type="ORF">H3Z82_11665</name>
</gene>
<feature type="transmembrane region" description="Helical" evidence="1">
    <location>
        <begin position="32"/>
        <end position="52"/>
    </location>
</feature>
<evidence type="ECO:0000259" key="2">
    <source>
        <dbReference type="Pfam" id="PF02698"/>
    </source>
</evidence>
<dbReference type="GO" id="GO:0005886">
    <property type="term" value="C:plasma membrane"/>
    <property type="evidence" value="ECO:0007669"/>
    <property type="project" value="TreeGrafter"/>
</dbReference>
<accession>A0A7W2R404</accession>
<feature type="transmembrane region" description="Helical" evidence="1">
    <location>
        <begin position="7"/>
        <end position="26"/>
    </location>
</feature>
<keyword evidence="1" id="KW-0472">Membrane</keyword>
<keyword evidence="1" id="KW-0812">Transmembrane</keyword>
<comment type="caution">
    <text evidence="3">The sequence shown here is derived from an EMBL/GenBank/DDBJ whole genome shotgun (WGS) entry which is preliminary data.</text>
</comment>
<dbReference type="InterPro" id="IPR051599">
    <property type="entry name" value="Cell_Envelope_Assoc"/>
</dbReference>
<dbReference type="GO" id="GO:0043164">
    <property type="term" value="P:Gram-negative-bacterium-type cell wall biogenesis"/>
    <property type="evidence" value="ECO:0007669"/>
    <property type="project" value="TreeGrafter"/>
</dbReference>
<name>A0A7W2R404_9FLAO</name>
<feature type="domain" description="DUF218" evidence="2">
    <location>
        <begin position="79"/>
        <end position="217"/>
    </location>
</feature>
<proteinExistence type="predicted"/>